<sequence length="598" mass="67339">MGKEAVVVIIDANATMSRPMRMEEPDKTRLDCAKEVAIAMVSDLMIQSKTNEVTVVVLNTKESRNFLCKDYDDDDIEDDEEDINTFSNMMEFSGNGSSMGIQRPTPDLLRKIHGLQVTSSSSKKEMKGGDFVAGIIYAADALHQRTAGKKYERRIILLTDAEHKVSTNPKLLLVALDSLRAMETRLEVVGMHFEYEQDFDDAAVATIKQEQEEKESDGKQEPEDGEDEQDEDDDGSSTDMSEDEYNENTLTAIKRENERFLLSLANKTGGFVFAAKELQSMFDKILGRRVIVPSKRKLSFQIAPGITLEDARYYLLLSKASTASLKKKVVEVDENNEPKKNSFGVEMVDDYVTNFQHWDAAGDEVPWDQISKAFRFGADLLPFNDIDEAGLMQPSPVKLTILGYMDTRQVPEYLRIGPPYILTGNDSRRCCAAISALARALKRTKKVAIATFVKTKDKDPILCGLFPLEEMEEPLHLVIMQLPFSNDIRYFPELPSLDDISVKASAQVSAAADSLIDNLMLPDEALDYRTMANPNIRSFYKTVVDRVFDRNAPVVNFRTDEYGHDRMGTPDDIEKKAKMAVDTFYKSFQLKKVDKDSV</sequence>
<protein>
    <submittedName>
        <fullName evidence="3">Ku70/Ku80 beta-barrel domain containing protein</fullName>
    </submittedName>
</protein>
<dbReference type="GO" id="GO:0043564">
    <property type="term" value="C:Ku70:Ku80 complex"/>
    <property type="evidence" value="ECO:0007669"/>
    <property type="project" value="TreeGrafter"/>
</dbReference>
<dbReference type="PANTHER" id="PTHR12604">
    <property type="entry name" value="KU AUTOANTIGEN DNA HELICASE"/>
    <property type="match status" value="1"/>
</dbReference>
<evidence type="ECO:0000313" key="4">
    <source>
        <dbReference type="Proteomes" id="UP000693970"/>
    </source>
</evidence>
<dbReference type="PANTHER" id="PTHR12604:SF4">
    <property type="entry name" value="X-RAY REPAIR CROSS-COMPLEMENTING PROTEIN 5"/>
    <property type="match status" value="1"/>
</dbReference>
<evidence type="ECO:0000313" key="3">
    <source>
        <dbReference type="EMBL" id="KAG7372473.1"/>
    </source>
</evidence>
<evidence type="ECO:0000256" key="1">
    <source>
        <dbReference type="SAM" id="MobiDB-lite"/>
    </source>
</evidence>
<dbReference type="Pfam" id="PF03731">
    <property type="entry name" value="Ku_N"/>
    <property type="match status" value="1"/>
</dbReference>
<evidence type="ECO:0000259" key="2">
    <source>
        <dbReference type="PROSITE" id="PS50234"/>
    </source>
</evidence>
<dbReference type="Pfam" id="PF02735">
    <property type="entry name" value="Ku"/>
    <property type="match status" value="1"/>
</dbReference>
<dbReference type="GO" id="GO:0000723">
    <property type="term" value="P:telomere maintenance"/>
    <property type="evidence" value="ECO:0007669"/>
    <property type="project" value="TreeGrafter"/>
</dbReference>
<dbReference type="InterPro" id="IPR006164">
    <property type="entry name" value="DNA_bd_Ku70/Ku80"/>
</dbReference>
<feature type="region of interest" description="Disordered" evidence="1">
    <location>
        <begin position="210"/>
        <end position="244"/>
    </location>
</feature>
<dbReference type="AlphaFoldDB" id="A0A9K3M1F0"/>
<dbReference type="GO" id="GO:0003690">
    <property type="term" value="F:double-stranded DNA binding"/>
    <property type="evidence" value="ECO:0007669"/>
    <property type="project" value="TreeGrafter"/>
</dbReference>
<dbReference type="EMBL" id="JAGRRH010000003">
    <property type="protein sequence ID" value="KAG7372473.1"/>
    <property type="molecule type" value="Genomic_DNA"/>
</dbReference>
<feature type="compositionally biased region" description="Acidic residues" evidence="1">
    <location>
        <begin position="223"/>
        <end position="244"/>
    </location>
</feature>
<name>A0A9K3M1F0_9STRA</name>
<dbReference type="OrthoDB" id="30826at2759"/>
<dbReference type="PROSITE" id="PS50234">
    <property type="entry name" value="VWFA"/>
    <property type="match status" value="1"/>
</dbReference>
<dbReference type="Proteomes" id="UP000693970">
    <property type="component" value="Unassembled WGS sequence"/>
</dbReference>
<dbReference type="CDD" id="cd00594">
    <property type="entry name" value="KU"/>
    <property type="match status" value="1"/>
</dbReference>
<dbReference type="SMART" id="SM00559">
    <property type="entry name" value="Ku78"/>
    <property type="match status" value="1"/>
</dbReference>
<dbReference type="GO" id="GO:0006303">
    <property type="term" value="P:double-strand break repair via nonhomologous end joining"/>
    <property type="evidence" value="ECO:0007669"/>
    <property type="project" value="InterPro"/>
</dbReference>
<comment type="caution">
    <text evidence="3">The sequence shown here is derived from an EMBL/GenBank/DDBJ whole genome shotgun (WGS) entry which is preliminary data.</text>
</comment>
<dbReference type="GO" id="GO:0042162">
    <property type="term" value="F:telomeric DNA binding"/>
    <property type="evidence" value="ECO:0007669"/>
    <property type="project" value="TreeGrafter"/>
</dbReference>
<organism evidence="3 4">
    <name type="scientific">Nitzschia inconspicua</name>
    <dbReference type="NCBI Taxonomy" id="303405"/>
    <lineage>
        <taxon>Eukaryota</taxon>
        <taxon>Sar</taxon>
        <taxon>Stramenopiles</taxon>
        <taxon>Ochrophyta</taxon>
        <taxon>Bacillariophyta</taxon>
        <taxon>Bacillariophyceae</taxon>
        <taxon>Bacillariophycidae</taxon>
        <taxon>Bacillariales</taxon>
        <taxon>Bacillariaceae</taxon>
        <taxon>Nitzschia</taxon>
    </lineage>
</organism>
<keyword evidence="4" id="KW-1185">Reference proteome</keyword>
<proteinExistence type="predicted"/>
<feature type="domain" description="VWFA" evidence="2">
    <location>
        <begin position="5"/>
        <end position="191"/>
    </location>
</feature>
<accession>A0A9K3M1F0</accession>
<dbReference type="InterPro" id="IPR005161">
    <property type="entry name" value="Ku_N"/>
</dbReference>
<reference evidence="3" key="1">
    <citation type="journal article" date="2021" name="Sci. Rep.">
        <title>Diploid genomic architecture of Nitzschia inconspicua, an elite biomass production diatom.</title>
        <authorList>
            <person name="Oliver A."/>
            <person name="Podell S."/>
            <person name="Pinowska A."/>
            <person name="Traller J.C."/>
            <person name="Smith S.R."/>
            <person name="McClure R."/>
            <person name="Beliaev A."/>
            <person name="Bohutskyi P."/>
            <person name="Hill E.A."/>
            <person name="Rabines A."/>
            <person name="Zheng H."/>
            <person name="Allen L.Z."/>
            <person name="Kuo A."/>
            <person name="Grigoriev I.V."/>
            <person name="Allen A.E."/>
            <person name="Hazlebeck D."/>
            <person name="Allen E.E."/>
        </authorList>
    </citation>
    <scope>NUCLEOTIDE SEQUENCE</scope>
    <source>
        <strain evidence="3">Hildebrandi</strain>
    </source>
</reference>
<gene>
    <name evidence="3" type="ORF">IV203_018616</name>
</gene>
<dbReference type="InterPro" id="IPR002035">
    <property type="entry name" value="VWF_A"/>
</dbReference>
<reference evidence="3" key="2">
    <citation type="submission" date="2021-04" db="EMBL/GenBank/DDBJ databases">
        <authorList>
            <person name="Podell S."/>
        </authorList>
    </citation>
    <scope>NUCLEOTIDE SEQUENCE</scope>
    <source>
        <strain evidence="3">Hildebrandi</strain>
    </source>
</reference>